<dbReference type="EMBL" id="JBGEWD010000027">
    <property type="protein sequence ID" value="MEY8001854.1"/>
    <property type="molecule type" value="Genomic_DNA"/>
</dbReference>
<evidence type="ECO:0000256" key="3">
    <source>
        <dbReference type="ARBA" id="ARBA00022898"/>
    </source>
</evidence>
<dbReference type="InterPro" id="IPR015422">
    <property type="entry name" value="PyrdxlP-dep_Trfase_small"/>
</dbReference>
<evidence type="ECO:0000313" key="6">
    <source>
        <dbReference type="Proteomes" id="UP001564657"/>
    </source>
</evidence>
<dbReference type="NCBIfam" id="NF041359">
    <property type="entry name" value="GntG_guanitoxin"/>
    <property type="match status" value="1"/>
</dbReference>
<dbReference type="NCBIfam" id="NF007825">
    <property type="entry name" value="PRK10534.1"/>
    <property type="match status" value="1"/>
</dbReference>
<proteinExistence type="inferred from homology"/>
<dbReference type="Proteomes" id="UP001564657">
    <property type="component" value="Unassembled WGS sequence"/>
</dbReference>
<dbReference type="GO" id="GO:0016829">
    <property type="term" value="F:lyase activity"/>
    <property type="evidence" value="ECO:0007669"/>
    <property type="project" value="UniProtKB-KW"/>
</dbReference>
<keyword evidence="5" id="KW-0456">Lyase</keyword>
<dbReference type="Gene3D" id="3.90.1150.10">
    <property type="entry name" value="Aspartate Aminotransferase, domain 1"/>
    <property type="match status" value="1"/>
</dbReference>
<protein>
    <submittedName>
        <fullName evidence="5">Low-specificity L-threonine aldolase</fullName>
        <ecNumber evidence="5">4.1.2.48</ecNumber>
    </submittedName>
</protein>
<feature type="domain" description="Aromatic amino acid beta-eliminating lyase/threonine aldolase" evidence="4">
    <location>
        <begin position="5"/>
        <end position="287"/>
    </location>
</feature>
<dbReference type="PIRSF" id="PIRSF017617">
    <property type="entry name" value="Thr_aldolase"/>
    <property type="match status" value="1"/>
</dbReference>
<name>A0ABV4BST0_9CLOT</name>
<gene>
    <name evidence="5" type="primary">ltaE</name>
    <name evidence="5" type="ORF">AB8U03_16965</name>
</gene>
<evidence type="ECO:0000313" key="5">
    <source>
        <dbReference type="EMBL" id="MEY8001854.1"/>
    </source>
</evidence>
<dbReference type="InterPro" id="IPR001597">
    <property type="entry name" value="ArAA_b-elim_lyase/Thr_aldolase"/>
</dbReference>
<dbReference type="Pfam" id="PF01212">
    <property type="entry name" value="Beta_elim_lyase"/>
    <property type="match status" value="1"/>
</dbReference>
<keyword evidence="6" id="KW-1185">Reference proteome</keyword>
<dbReference type="RefSeq" id="WP_369705749.1">
    <property type="nucleotide sequence ID" value="NZ_JBGEWD010000027.1"/>
</dbReference>
<organism evidence="5 6">
    <name type="scientific">Clostridium moutaii</name>
    <dbReference type="NCBI Taxonomy" id="3240932"/>
    <lineage>
        <taxon>Bacteria</taxon>
        <taxon>Bacillati</taxon>
        <taxon>Bacillota</taxon>
        <taxon>Clostridia</taxon>
        <taxon>Eubacteriales</taxon>
        <taxon>Clostridiaceae</taxon>
        <taxon>Clostridium</taxon>
    </lineage>
</organism>
<evidence type="ECO:0000259" key="4">
    <source>
        <dbReference type="Pfam" id="PF01212"/>
    </source>
</evidence>
<dbReference type="InterPro" id="IPR015421">
    <property type="entry name" value="PyrdxlP-dep_Trfase_major"/>
</dbReference>
<sequence length="346" mass="38392">MRFIELRSDTATEPTQAMRDAMYKAKVGDDVYGDDPTMRELEEYAPKLVGKEAALFVPSGTFGNQLSLFTHCKRGSEVILGNDCHIVVHEVGAASVIAGVQLRTLRTNGGEMDPDEVKKTIRSEEDIHYPETNLICMENAYSDGKVLSLKNMGEIYHAAKEYNIPVHLDGARVFNAASYLGVDVREITKYCDSVMFCLSKGLCAPVGSMLAGSRGFIKKARKCRKLMGGGLRQAGFLAAAGLVALKDMVGRLGEDHENALLLGEELAKIPGIKVNMEDIQINMVFFDMSETGYDSNKLVDEFYKNGIKINPEEGGKMRFVTNYWVKRQDISYIVDTLKKILFENIT</sequence>
<evidence type="ECO:0000256" key="2">
    <source>
        <dbReference type="ARBA" id="ARBA00006966"/>
    </source>
</evidence>
<dbReference type="CDD" id="cd06502">
    <property type="entry name" value="TA_like"/>
    <property type="match status" value="1"/>
</dbReference>
<comment type="similarity">
    <text evidence="2">Belongs to the threonine aldolase family.</text>
</comment>
<accession>A0ABV4BST0</accession>
<evidence type="ECO:0000256" key="1">
    <source>
        <dbReference type="ARBA" id="ARBA00001933"/>
    </source>
</evidence>
<dbReference type="InterPro" id="IPR015424">
    <property type="entry name" value="PyrdxlP-dep_Trfase"/>
</dbReference>
<comment type="caution">
    <text evidence="5">The sequence shown here is derived from an EMBL/GenBank/DDBJ whole genome shotgun (WGS) entry which is preliminary data.</text>
</comment>
<dbReference type="Gene3D" id="3.40.640.10">
    <property type="entry name" value="Type I PLP-dependent aspartate aminotransferase-like (Major domain)"/>
    <property type="match status" value="1"/>
</dbReference>
<dbReference type="EC" id="4.1.2.48" evidence="5"/>
<dbReference type="PANTHER" id="PTHR48097">
    <property type="entry name" value="L-THREONINE ALDOLASE-RELATED"/>
    <property type="match status" value="1"/>
</dbReference>
<comment type="cofactor">
    <cofactor evidence="1">
        <name>pyridoxal 5'-phosphate</name>
        <dbReference type="ChEBI" id="CHEBI:597326"/>
    </cofactor>
</comment>
<keyword evidence="3" id="KW-0663">Pyridoxal phosphate</keyword>
<reference evidence="5 6" key="1">
    <citation type="submission" date="2024-08" db="EMBL/GenBank/DDBJ databases">
        <title>Clostridium lapicellarii sp. nov., and Clostridium renhuaiense sp. nov., two species isolated from the mud in a fermentation cellar used for producing sauce-flavour Chinese liquors.</title>
        <authorList>
            <person name="Yang F."/>
            <person name="Wang H."/>
            <person name="Chen L.Q."/>
            <person name="Zhou N."/>
            <person name="Lu J.J."/>
            <person name="Pu X.X."/>
            <person name="Wan B."/>
            <person name="Wang L."/>
            <person name="Liu S.J."/>
        </authorList>
    </citation>
    <scope>NUCLEOTIDE SEQUENCE [LARGE SCALE GENOMIC DNA]</scope>
    <source>
        <strain evidence="5 6">MT-5</strain>
    </source>
</reference>
<dbReference type="InterPro" id="IPR023603">
    <property type="entry name" value="Low_specificity_L-TA-like"/>
</dbReference>
<dbReference type="PANTHER" id="PTHR48097:SF9">
    <property type="entry name" value="L-THREONINE ALDOLASE"/>
    <property type="match status" value="1"/>
</dbReference>
<dbReference type="SUPFAM" id="SSF53383">
    <property type="entry name" value="PLP-dependent transferases"/>
    <property type="match status" value="1"/>
</dbReference>